<keyword evidence="6" id="KW-0249">Electron transport</keyword>
<dbReference type="InterPro" id="IPR002386">
    <property type="entry name" value="Amicyanin/Pseudoazurin"/>
</dbReference>
<evidence type="ECO:0000259" key="10">
    <source>
        <dbReference type="Pfam" id="PF00127"/>
    </source>
</evidence>
<proteinExistence type="predicted"/>
<dbReference type="CDD" id="cd04218">
    <property type="entry name" value="Pseudoazurin"/>
    <property type="match status" value="1"/>
</dbReference>
<keyword evidence="12" id="KW-1185">Reference proteome</keyword>
<name>A0ABT4R2N1_9HYPH</name>
<gene>
    <name evidence="11" type="ORF">OOJ09_27915</name>
</gene>
<accession>A0ABT4R2N1</accession>
<keyword evidence="5" id="KW-0574">Periplasm</keyword>
<dbReference type="InterPro" id="IPR012745">
    <property type="entry name" value="Pseudoazurin"/>
</dbReference>
<comment type="cofactor">
    <cofactor evidence="1">
        <name>Cu cation</name>
        <dbReference type="ChEBI" id="CHEBI:23378"/>
    </cofactor>
</comment>
<dbReference type="InterPro" id="IPR001235">
    <property type="entry name" value="Copper_blue_Plastocyanin"/>
</dbReference>
<dbReference type="PRINTS" id="PR00156">
    <property type="entry name" value="COPPERBLUE"/>
</dbReference>
<keyword evidence="9" id="KW-0732">Signal</keyword>
<evidence type="ECO:0000256" key="9">
    <source>
        <dbReference type="SAM" id="SignalP"/>
    </source>
</evidence>
<reference evidence="11" key="1">
    <citation type="submission" date="2022-11" db="EMBL/GenBank/DDBJ databases">
        <authorList>
            <person name="Coimbra C."/>
        </authorList>
    </citation>
    <scope>NUCLEOTIDE SEQUENCE</scope>
    <source>
        <strain evidence="11">Jales19</strain>
    </source>
</reference>
<dbReference type="InterPro" id="IPR000923">
    <property type="entry name" value="BlueCu_1"/>
</dbReference>
<sequence>MKYATIAAAVFATLVVSSIAEAADHQVQLLNKGEHGIMVFQPNYIEAAVGDTVTFVPTDKGHDAASIDGMIPDGAQPFKGEISKPLTVTVDKEGLYGVKCVPHYGMGMVALIVVGKPVNLEKAKTVKQPGKAKTVFADLLSKVPAGN</sequence>
<dbReference type="SUPFAM" id="SSF49503">
    <property type="entry name" value="Cupredoxins"/>
    <property type="match status" value="1"/>
</dbReference>
<feature type="chain" id="PRO_5045800319" description="Pseudoazurin" evidence="9">
    <location>
        <begin position="23"/>
        <end position="147"/>
    </location>
</feature>
<dbReference type="NCBIfam" id="TIGR02375">
    <property type="entry name" value="pseudoazurin"/>
    <property type="match status" value="1"/>
</dbReference>
<evidence type="ECO:0000256" key="6">
    <source>
        <dbReference type="ARBA" id="ARBA00022982"/>
    </source>
</evidence>
<evidence type="ECO:0000256" key="7">
    <source>
        <dbReference type="ARBA" id="ARBA00023008"/>
    </source>
</evidence>
<dbReference type="PRINTS" id="PR00155">
    <property type="entry name" value="AMICYANIN"/>
</dbReference>
<dbReference type="EMBL" id="JAPFQA010000020">
    <property type="protein sequence ID" value="MCZ8548020.1"/>
    <property type="molecule type" value="Genomic_DNA"/>
</dbReference>
<comment type="caution">
    <text evidence="11">The sequence shown here is derived from an EMBL/GenBank/DDBJ whole genome shotgun (WGS) entry which is preliminary data.</text>
</comment>
<comment type="subcellular location">
    <subcellularLocation>
        <location evidence="2">Periplasm</location>
    </subcellularLocation>
</comment>
<feature type="domain" description="Blue (type 1) copper" evidence="10">
    <location>
        <begin position="28"/>
        <end position="114"/>
    </location>
</feature>
<dbReference type="Gene3D" id="2.60.40.420">
    <property type="entry name" value="Cupredoxins - blue copper proteins"/>
    <property type="match status" value="1"/>
</dbReference>
<evidence type="ECO:0000313" key="11">
    <source>
        <dbReference type="EMBL" id="MCZ8548020.1"/>
    </source>
</evidence>
<keyword evidence="3" id="KW-0813">Transport</keyword>
<keyword evidence="7" id="KW-0186">Copper</keyword>
<dbReference type="InterPro" id="IPR008972">
    <property type="entry name" value="Cupredoxin"/>
</dbReference>
<feature type="signal peptide" evidence="9">
    <location>
        <begin position="1"/>
        <end position="22"/>
    </location>
</feature>
<evidence type="ECO:0000256" key="1">
    <source>
        <dbReference type="ARBA" id="ARBA00001935"/>
    </source>
</evidence>
<dbReference type="Proteomes" id="UP001152178">
    <property type="component" value="Unassembled WGS sequence"/>
</dbReference>
<evidence type="ECO:0000256" key="2">
    <source>
        <dbReference type="ARBA" id="ARBA00004418"/>
    </source>
</evidence>
<evidence type="ECO:0000256" key="8">
    <source>
        <dbReference type="NCBIfam" id="TIGR02375"/>
    </source>
</evidence>
<evidence type="ECO:0000256" key="4">
    <source>
        <dbReference type="ARBA" id="ARBA00022723"/>
    </source>
</evidence>
<evidence type="ECO:0000256" key="5">
    <source>
        <dbReference type="ARBA" id="ARBA00022764"/>
    </source>
</evidence>
<dbReference type="Pfam" id="PF00127">
    <property type="entry name" value="Copper-bind"/>
    <property type="match status" value="1"/>
</dbReference>
<evidence type="ECO:0000313" key="12">
    <source>
        <dbReference type="Proteomes" id="UP001152178"/>
    </source>
</evidence>
<organism evidence="11 12">
    <name type="scientific">Mesorhizobium qingshengii</name>
    <dbReference type="NCBI Taxonomy" id="1165689"/>
    <lineage>
        <taxon>Bacteria</taxon>
        <taxon>Pseudomonadati</taxon>
        <taxon>Pseudomonadota</taxon>
        <taxon>Alphaproteobacteria</taxon>
        <taxon>Hyphomicrobiales</taxon>
        <taxon>Phyllobacteriaceae</taxon>
        <taxon>Mesorhizobium</taxon>
    </lineage>
</organism>
<evidence type="ECO:0000256" key="3">
    <source>
        <dbReference type="ARBA" id="ARBA00022448"/>
    </source>
</evidence>
<protein>
    <recommendedName>
        <fullName evidence="8">Pseudoazurin</fullName>
    </recommendedName>
</protein>
<dbReference type="RefSeq" id="WP_269908283.1">
    <property type="nucleotide sequence ID" value="NZ_JAPFQA010000020.1"/>
</dbReference>
<keyword evidence="4" id="KW-0479">Metal-binding</keyword>